<evidence type="ECO:0000256" key="6">
    <source>
        <dbReference type="SAM" id="MobiDB-lite"/>
    </source>
</evidence>
<proteinExistence type="inferred from homology"/>
<comment type="subcellular location">
    <subcellularLocation>
        <location evidence="1">Nucleus</location>
        <location evidence="1">Nucleolus</location>
    </subcellularLocation>
</comment>
<sequence>MAQVSPRQDRRRSSSLNGDKHRGESSDEASEAPMTTYLLYESAAGYALFLKKEFEETAETEEEVQNSLLDPKKVSKIVSLHAWTQFRDAEDALNQANSISAGIATEELVNFLEMNLPKKKKTYQLGVYDPELGKALAEQFPIAHGQSVKELLRGCRLHFNRLVKDLNEGDLDKARLGLGHAFSRARMQLDPNRQDKPIMNTIALLDNLDKNINTFAMRVREWYAWHFPELTKIVTDNIAYAKVSRVVRVRDNFEGDKEALTEACGSEDVADEILKALKMSMGQDIVEMDMKNIDHFASEVIKLADMRKTLHEYLKAKMDLVAPNLAALIGEIIGARLISHAGSLTNLAKYPASTVQILGAEKALFRAIKTKGNTPKYGLIFHSTFIGRAQQKNKGRISRYLANKCSLASRIDCFSDEATTVFGEKLKDQVEERLTFLSEGTTPRKNLEVMQEAIKEVTKLRKKRAKKAKAAAEAAAGGEEVEEGAVKPKKKRPAAEVQAEAEETPAPKKKKSHSCNLHNVRKLPWPEPVLWRKRAVEAEEELTRLILCFCQEVLGLVWTGFASRVHGFLVSRACARGDTDVDGDGEDADDEGDHDDDDNDRCKEGHAAHLQPMIDLLCSFSYSGIL</sequence>
<dbReference type="AlphaFoldDB" id="A0A812VPQ1"/>
<dbReference type="PANTHER" id="PTHR10894">
    <property type="entry name" value="NUCLEOLAR PROTEIN 5 NUCLEOLAR PROTEIN NOP5 NOP58"/>
    <property type="match status" value="1"/>
</dbReference>
<dbReference type="Pfam" id="PF08156">
    <property type="entry name" value="NOP5NT"/>
    <property type="match status" value="1"/>
</dbReference>
<dbReference type="EMBL" id="CAJNJA010029808">
    <property type="protein sequence ID" value="CAE7634530.1"/>
    <property type="molecule type" value="Genomic_DNA"/>
</dbReference>
<keyword evidence="9" id="KW-1185">Reference proteome</keyword>
<evidence type="ECO:0000256" key="3">
    <source>
        <dbReference type="ARBA" id="ARBA00022517"/>
    </source>
</evidence>
<feature type="compositionally biased region" description="Basic and acidic residues" evidence="6">
    <location>
        <begin position="7"/>
        <end position="25"/>
    </location>
</feature>
<comment type="similarity">
    <text evidence="2">Belongs to the NOP5/NOP56 family.</text>
</comment>
<dbReference type="OrthoDB" id="6780543at2759"/>
<reference evidence="8" key="1">
    <citation type="submission" date="2021-02" db="EMBL/GenBank/DDBJ databases">
        <authorList>
            <person name="Dougan E. K."/>
            <person name="Rhodes N."/>
            <person name="Thang M."/>
            <person name="Chan C."/>
        </authorList>
    </citation>
    <scope>NUCLEOTIDE SEQUENCE</scope>
</reference>
<feature type="region of interest" description="Disordered" evidence="6">
    <location>
        <begin position="1"/>
        <end position="33"/>
    </location>
</feature>
<dbReference type="Gene3D" id="1.10.287.4070">
    <property type="match status" value="1"/>
</dbReference>
<feature type="region of interest" description="Disordered" evidence="6">
    <location>
        <begin position="471"/>
        <end position="518"/>
    </location>
</feature>
<dbReference type="InterPro" id="IPR002687">
    <property type="entry name" value="Nop_dom"/>
</dbReference>
<keyword evidence="4" id="KW-0539">Nucleus</keyword>
<dbReference type="InterPro" id="IPR045056">
    <property type="entry name" value="Nop56/Nop58"/>
</dbReference>
<keyword evidence="3" id="KW-0690">Ribosome biogenesis</keyword>
<evidence type="ECO:0000256" key="2">
    <source>
        <dbReference type="ARBA" id="ARBA00009211"/>
    </source>
</evidence>
<dbReference type="Gene3D" id="1.10.246.90">
    <property type="entry name" value="Nop domain"/>
    <property type="match status" value="1"/>
</dbReference>
<dbReference type="SUPFAM" id="SSF89124">
    <property type="entry name" value="Nop domain"/>
    <property type="match status" value="1"/>
</dbReference>
<dbReference type="InterPro" id="IPR036070">
    <property type="entry name" value="Nop_dom_sf"/>
</dbReference>
<protein>
    <recommendedName>
        <fullName evidence="5">Nucleolar protein 56</fullName>
    </recommendedName>
</protein>
<comment type="caution">
    <text evidence="8">The sequence shown here is derived from an EMBL/GenBank/DDBJ whole genome shotgun (WGS) entry which is preliminary data.</text>
</comment>
<dbReference type="PANTHER" id="PTHR10894:SF0">
    <property type="entry name" value="NUCLEOLAR PROTEIN 56"/>
    <property type="match status" value="1"/>
</dbReference>
<dbReference type="InterPro" id="IPR042239">
    <property type="entry name" value="Nop_C"/>
</dbReference>
<name>A0A812VPQ1_9DINO</name>
<evidence type="ECO:0000313" key="9">
    <source>
        <dbReference type="Proteomes" id="UP000601435"/>
    </source>
</evidence>
<evidence type="ECO:0000259" key="7">
    <source>
        <dbReference type="PROSITE" id="PS51358"/>
    </source>
</evidence>
<dbReference type="GO" id="GO:0030515">
    <property type="term" value="F:snoRNA binding"/>
    <property type="evidence" value="ECO:0007669"/>
    <property type="project" value="InterPro"/>
</dbReference>
<organism evidence="8 9">
    <name type="scientific">Symbiodinium necroappetens</name>
    <dbReference type="NCBI Taxonomy" id="1628268"/>
    <lineage>
        <taxon>Eukaryota</taxon>
        <taxon>Sar</taxon>
        <taxon>Alveolata</taxon>
        <taxon>Dinophyceae</taxon>
        <taxon>Suessiales</taxon>
        <taxon>Symbiodiniaceae</taxon>
        <taxon>Symbiodinium</taxon>
    </lineage>
</organism>
<dbReference type="GO" id="GO:0042254">
    <property type="term" value="P:ribosome biogenesis"/>
    <property type="evidence" value="ECO:0007669"/>
    <property type="project" value="UniProtKB-KW"/>
</dbReference>
<feature type="domain" description="Nop" evidence="7">
    <location>
        <begin position="321"/>
        <end position="439"/>
    </location>
</feature>
<feature type="compositionally biased region" description="Acidic residues" evidence="6">
    <location>
        <begin position="580"/>
        <end position="599"/>
    </location>
</feature>
<dbReference type="GO" id="GO:0032040">
    <property type="term" value="C:small-subunit processome"/>
    <property type="evidence" value="ECO:0007669"/>
    <property type="project" value="InterPro"/>
</dbReference>
<accession>A0A812VPQ1</accession>
<dbReference type="InterPro" id="IPR012974">
    <property type="entry name" value="NOP58/56_N"/>
</dbReference>
<evidence type="ECO:0000313" key="8">
    <source>
        <dbReference type="EMBL" id="CAE7634530.1"/>
    </source>
</evidence>
<gene>
    <name evidence="8" type="primary">NOP56</name>
    <name evidence="8" type="ORF">SNEC2469_LOCUS17894</name>
</gene>
<dbReference type="GO" id="GO:0031428">
    <property type="term" value="C:box C/D methylation guide snoRNP complex"/>
    <property type="evidence" value="ECO:0007669"/>
    <property type="project" value="InterPro"/>
</dbReference>
<evidence type="ECO:0000256" key="4">
    <source>
        <dbReference type="ARBA" id="ARBA00023242"/>
    </source>
</evidence>
<dbReference type="SMART" id="SM00931">
    <property type="entry name" value="NOSIC"/>
    <property type="match status" value="1"/>
</dbReference>
<evidence type="ECO:0000256" key="1">
    <source>
        <dbReference type="ARBA" id="ARBA00004604"/>
    </source>
</evidence>
<evidence type="ECO:0000256" key="5">
    <source>
        <dbReference type="ARBA" id="ARBA00040742"/>
    </source>
</evidence>
<dbReference type="FunFam" id="1.10.246.90:FF:000001">
    <property type="entry name" value="Nucleolar protein 56"/>
    <property type="match status" value="1"/>
</dbReference>
<dbReference type="Proteomes" id="UP000601435">
    <property type="component" value="Unassembled WGS sequence"/>
</dbReference>
<dbReference type="InterPro" id="IPR012976">
    <property type="entry name" value="NOSIC"/>
</dbReference>
<dbReference type="Pfam" id="PF01798">
    <property type="entry name" value="Nop"/>
    <property type="match status" value="1"/>
</dbReference>
<feature type="region of interest" description="Disordered" evidence="6">
    <location>
        <begin position="579"/>
        <end position="601"/>
    </location>
</feature>
<dbReference type="PROSITE" id="PS51358">
    <property type="entry name" value="NOP"/>
    <property type="match status" value="1"/>
</dbReference>